<gene>
    <name evidence="4" type="ORF">Dsi01nite_063980</name>
</gene>
<dbReference type="CDD" id="cd05289">
    <property type="entry name" value="MDR_like_2"/>
    <property type="match status" value="1"/>
</dbReference>
<evidence type="ECO:0000313" key="5">
    <source>
        <dbReference type="Proteomes" id="UP000660611"/>
    </source>
</evidence>
<evidence type="ECO:0000256" key="1">
    <source>
        <dbReference type="ARBA" id="ARBA00022857"/>
    </source>
</evidence>
<dbReference type="GO" id="GO:0016491">
    <property type="term" value="F:oxidoreductase activity"/>
    <property type="evidence" value="ECO:0007669"/>
    <property type="project" value="InterPro"/>
</dbReference>
<accession>A0A919UAS7</accession>
<dbReference type="AlphaFoldDB" id="A0A919UAS7"/>
<proteinExistence type="predicted"/>
<feature type="domain" description="Enoyl reductase (ER)" evidence="3">
    <location>
        <begin position="10"/>
        <end position="326"/>
    </location>
</feature>
<comment type="caution">
    <text evidence="4">The sequence shown here is derived from an EMBL/GenBank/DDBJ whole genome shotgun (WGS) entry which is preliminary data.</text>
</comment>
<dbReference type="InterPro" id="IPR051603">
    <property type="entry name" value="Zinc-ADH_QOR/CCCR"/>
</dbReference>
<protein>
    <submittedName>
        <fullName evidence="4">Oxidoreductase</fullName>
    </submittedName>
</protein>
<keyword evidence="1" id="KW-0521">NADP</keyword>
<dbReference type="Gene3D" id="3.40.50.720">
    <property type="entry name" value="NAD(P)-binding Rossmann-like Domain"/>
    <property type="match status" value="1"/>
</dbReference>
<dbReference type="PANTHER" id="PTHR44154">
    <property type="entry name" value="QUINONE OXIDOREDUCTASE"/>
    <property type="match status" value="1"/>
</dbReference>
<feature type="region of interest" description="Disordered" evidence="2">
    <location>
        <begin position="73"/>
        <end position="112"/>
    </location>
</feature>
<dbReference type="SUPFAM" id="SSF51735">
    <property type="entry name" value="NAD(P)-binding Rossmann-fold domains"/>
    <property type="match status" value="1"/>
</dbReference>
<dbReference type="Gene3D" id="3.90.180.10">
    <property type="entry name" value="Medium-chain alcohol dehydrogenases, catalytic domain"/>
    <property type="match status" value="2"/>
</dbReference>
<dbReference type="SUPFAM" id="SSF50129">
    <property type="entry name" value="GroES-like"/>
    <property type="match status" value="1"/>
</dbReference>
<name>A0A919UAS7_9ACTN</name>
<dbReference type="Proteomes" id="UP000660611">
    <property type="component" value="Unassembled WGS sequence"/>
</dbReference>
<dbReference type="SMART" id="SM00829">
    <property type="entry name" value="PKS_ER"/>
    <property type="match status" value="1"/>
</dbReference>
<evidence type="ECO:0000256" key="2">
    <source>
        <dbReference type="SAM" id="MobiDB-lite"/>
    </source>
</evidence>
<dbReference type="InterPro" id="IPR011032">
    <property type="entry name" value="GroES-like_sf"/>
</dbReference>
<dbReference type="PANTHER" id="PTHR44154:SF1">
    <property type="entry name" value="QUINONE OXIDOREDUCTASE"/>
    <property type="match status" value="1"/>
</dbReference>
<dbReference type="Pfam" id="PF08240">
    <property type="entry name" value="ADH_N"/>
    <property type="match status" value="1"/>
</dbReference>
<dbReference type="InterPro" id="IPR036291">
    <property type="entry name" value="NAD(P)-bd_dom_sf"/>
</dbReference>
<sequence>MKALQYSEYGPSSVLHVVDVADPTPGPGQIRIRVRAVGINPFDWKVRSGAFGDTTPTRLPVIPHGDVSGVVDAVGPALPAADPGRSPDGGSADGGSADGGSQDGGSTPRVGDEVFGLAAGGGAAEFAVLKLWVAKPAGMPFEEAAGLPGVVEAAGRALALLGVEKGQTVVVNGAAGGVGIAATQLAVARGATVIGTASDRNHDFLRSLGAVPVTYGEGLVDRVRAAAPQGVDLALDTAGHGAVADLITLTGVPAAVVSLADFDAPKLGARVTDGSEGRAWHTLDEAADLYRQGRFTMPVERTFPLSEAAAAHNLSQSGHVRGKVILIP</sequence>
<feature type="compositionally biased region" description="Gly residues" evidence="2">
    <location>
        <begin position="91"/>
        <end position="103"/>
    </location>
</feature>
<reference evidence="4" key="1">
    <citation type="submission" date="2021-01" db="EMBL/GenBank/DDBJ databases">
        <title>Whole genome shotgun sequence of Dactylosporangium siamense NBRC 106093.</title>
        <authorList>
            <person name="Komaki H."/>
            <person name="Tamura T."/>
        </authorList>
    </citation>
    <scope>NUCLEOTIDE SEQUENCE</scope>
    <source>
        <strain evidence="4">NBRC 106093</strain>
    </source>
</reference>
<keyword evidence="5" id="KW-1185">Reference proteome</keyword>
<dbReference type="EMBL" id="BONQ01000102">
    <property type="protein sequence ID" value="GIG48357.1"/>
    <property type="molecule type" value="Genomic_DNA"/>
</dbReference>
<organism evidence="4 5">
    <name type="scientific">Dactylosporangium siamense</name>
    <dbReference type="NCBI Taxonomy" id="685454"/>
    <lineage>
        <taxon>Bacteria</taxon>
        <taxon>Bacillati</taxon>
        <taxon>Actinomycetota</taxon>
        <taxon>Actinomycetes</taxon>
        <taxon>Micromonosporales</taxon>
        <taxon>Micromonosporaceae</taxon>
        <taxon>Dactylosporangium</taxon>
    </lineage>
</organism>
<evidence type="ECO:0000259" key="3">
    <source>
        <dbReference type="SMART" id="SM00829"/>
    </source>
</evidence>
<dbReference type="RefSeq" id="WP_203850065.1">
    <property type="nucleotide sequence ID" value="NZ_BAAAVW010000030.1"/>
</dbReference>
<dbReference type="InterPro" id="IPR020843">
    <property type="entry name" value="ER"/>
</dbReference>
<evidence type="ECO:0000313" key="4">
    <source>
        <dbReference type="EMBL" id="GIG48357.1"/>
    </source>
</evidence>
<dbReference type="Pfam" id="PF13602">
    <property type="entry name" value="ADH_zinc_N_2"/>
    <property type="match status" value="1"/>
</dbReference>
<dbReference type="InterPro" id="IPR013154">
    <property type="entry name" value="ADH-like_N"/>
</dbReference>